<dbReference type="STRING" id="796925.A0A137P8S7"/>
<dbReference type="PANTHER" id="PTHR12069">
    <property type="entry name" value="DNA-DIRECTED RNA POLYMERASES III 80 KDA POLYPEPTIDE RNA POLYMERASE III SUBUNIT 5"/>
    <property type="match status" value="1"/>
</dbReference>
<dbReference type="OrthoDB" id="340681at2759"/>
<dbReference type="AlphaFoldDB" id="A0A137P8S7"/>
<dbReference type="Proteomes" id="UP000070444">
    <property type="component" value="Unassembled WGS sequence"/>
</dbReference>
<accession>A0A137P8S7</accession>
<evidence type="ECO:0000313" key="2">
    <source>
        <dbReference type="Proteomes" id="UP000070444"/>
    </source>
</evidence>
<dbReference type="PANTHER" id="PTHR12069:SF0">
    <property type="entry name" value="DNA-DIRECTED RNA POLYMERASE III SUBUNIT RPC5"/>
    <property type="match status" value="1"/>
</dbReference>
<organism evidence="1 2">
    <name type="scientific">Conidiobolus coronatus (strain ATCC 28846 / CBS 209.66 / NRRL 28638)</name>
    <name type="common">Delacroixia coronata</name>
    <dbReference type="NCBI Taxonomy" id="796925"/>
    <lineage>
        <taxon>Eukaryota</taxon>
        <taxon>Fungi</taxon>
        <taxon>Fungi incertae sedis</taxon>
        <taxon>Zoopagomycota</taxon>
        <taxon>Entomophthoromycotina</taxon>
        <taxon>Entomophthoromycetes</taxon>
        <taxon>Entomophthorales</taxon>
        <taxon>Ancylistaceae</taxon>
        <taxon>Conidiobolus</taxon>
    </lineage>
</organism>
<dbReference type="GO" id="GO:0042797">
    <property type="term" value="P:tRNA transcription by RNA polymerase III"/>
    <property type="evidence" value="ECO:0007669"/>
    <property type="project" value="TreeGrafter"/>
</dbReference>
<protein>
    <recommendedName>
        <fullName evidence="3">DNA-directed RNA polymerase III subunit Rpc5</fullName>
    </recommendedName>
</protein>
<gene>
    <name evidence="1" type="ORF">CONCODRAFT_5848</name>
</gene>
<dbReference type="EMBL" id="KQ964475">
    <property type="protein sequence ID" value="KXN71415.1"/>
    <property type="molecule type" value="Genomic_DNA"/>
</dbReference>
<sequence>MSSTLHNNTSFDEEDEIIEEIDVKLTETLAKYIYLFQYPNQHPDAQEPNEGFEIQVKPTFEKFQIKVPLDPNVDTYSQEKGKELFEGTHNEPIGLNQDNMRRVKQENGDSLLKYQTLTSYQSPSQTSNFIAVMNDNELHLTPIKSMVQLRPSFEVIDKIDEKRKNANKKKDLKDENQDKVTSVYPRIQLQDEDRQEPIVETATKLKNEKWVNLKYYDASTEESSTLYNKLLASNVEDVALEPVDMSYFNFLPSAK</sequence>
<dbReference type="OMA" id="DMERWIP"/>
<name>A0A137P8S7_CONC2</name>
<keyword evidence="2" id="KW-1185">Reference proteome</keyword>
<evidence type="ECO:0000313" key="1">
    <source>
        <dbReference type="EMBL" id="KXN71415.1"/>
    </source>
</evidence>
<dbReference type="InterPro" id="IPR006886">
    <property type="entry name" value="RNA_pol_III_Rpc5"/>
</dbReference>
<proteinExistence type="predicted"/>
<dbReference type="Pfam" id="PF04801">
    <property type="entry name" value="RPC5"/>
    <property type="match status" value="1"/>
</dbReference>
<evidence type="ECO:0008006" key="3">
    <source>
        <dbReference type="Google" id="ProtNLM"/>
    </source>
</evidence>
<dbReference type="GO" id="GO:0005666">
    <property type="term" value="C:RNA polymerase III complex"/>
    <property type="evidence" value="ECO:0007669"/>
    <property type="project" value="TreeGrafter"/>
</dbReference>
<reference evidence="1 2" key="1">
    <citation type="journal article" date="2015" name="Genome Biol. Evol.">
        <title>Phylogenomic analyses indicate that early fungi evolved digesting cell walls of algal ancestors of land plants.</title>
        <authorList>
            <person name="Chang Y."/>
            <person name="Wang S."/>
            <person name="Sekimoto S."/>
            <person name="Aerts A.L."/>
            <person name="Choi C."/>
            <person name="Clum A."/>
            <person name="LaButti K.M."/>
            <person name="Lindquist E.A."/>
            <person name="Yee Ngan C."/>
            <person name="Ohm R.A."/>
            <person name="Salamov A.A."/>
            <person name="Grigoriev I.V."/>
            <person name="Spatafora J.W."/>
            <person name="Berbee M.L."/>
        </authorList>
    </citation>
    <scope>NUCLEOTIDE SEQUENCE [LARGE SCALE GENOMIC DNA]</scope>
    <source>
        <strain evidence="1 2">NRRL 28638</strain>
    </source>
</reference>